<dbReference type="Proteomes" id="UP000305067">
    <property type="component" value="Unassembled WGS sequence"/>
</dbReference>
<dbReference type="OrthoDB" id="3223377at2759"/>
<name>A0A5C3QD92_9AGAR</name>
<feature type="transmembrane region" description="Helical" evidence="1">
    <location>
        <begin position="46"/>
        <end position="72"/>
    </location>
</feature>
<sequence>MDAIEKTTAPLFLGILLNYALYGVLSLQLYVYYVNFRVKDRRPLQILVYSIYILDTIQTGLTTWDGLHWFVYGWGKASNLQEPVASSIDSPFLGGIIALAVQAFFCWRIYQLGRSKILSGVIFAVSLIAMGGGMAAGITSVILNDLTRVQKEDFIQTYIWLAGSVAADTLIAGATLYLLHRSRKNSIPETNMIITRVIQLTVQTNCLTAAVAIVTFTLFIAFPNQNYFMCPPFFFAKLYSNTLLAILNHRLLTRNSLMSPPMIVLGTKIDDDLETLSGLPSPGPRRPASAIVFNRANHSIDTGMLSPALSPASNNVRFSALPDFK</sequence>
<dbReference type="Pfam" id="PF20152">
    <property type="entry name" value="DUF6534"/>
    <property type="match status" value="1"/>
</dbReference>
<dbReference type="PANTHER" id="PTHR40465">
    <property type="entry name" value="CHROMOSOME 1, WHOLE GENOME SHOTGUN SEQUENCE"/>
    <property type="match status" value="1"/>
</dbReference>
<proteinExistence type="predicted"/>
<dbReference type="AlphaFoldDB" id="A0A5C3QD92"/>
<feature type="transmembrane region" description="Helical" evidence="1">
    <location>
        <begin position="158"/>
        <end position="179"/>
    </location>
</feature>
<protein>
    <recommendedName>
        <fullName evidence="2">DUF6534 domain-containing protein</fullName>
    </recommendedName>
</protein>
<keyword evidence="1" id="KW-0812">Transmembrane</keyword>
<keyword evidence="4" id="KW-1185">Reference proteome</keyword>
<evidence type="ECO:0000313" key="4">
    <source>
        <dbReference type="Proteomes" id="UP000305067"/>
    </source>
</evidence>
<gene>
    <name evidence="3" type="ORF">BDV98DRAFT_181276</name>
</gene>
<organism evidence="3 4">
    <name type="scientific">Pterulicium gracile</name>
    <dbReference type="NCBI Taxonomy" id="1884261"/>
    <lineage>
        <taxon>Eukaryota</taxon>
        <taxon>Fungi</taxon>
        <taxon>Dikarya</taxon>
        <taxon>Basidiomycota</taxon>
        <taxon>Agaricomycotina</taxon>
        <taxon>Agaricomycetes</taxon>
        <taxon>Agaricomycetidae</taxon>
        <taxon>Agaricales</taxon>
        <taxon>Pleurotineae</taxon>
        <taxon>Pterulaceae</taxon>
        <taxon>Pterulicium</taxon>
    </lineage>
</organism>
<feature type="transmembrane region" description="Helical" evidence="1">
    <location>
        <begin position="92"/>
        <end position="110"/>
    </location>
</feature>
<evidence type="ECO:0000256" key="1">
    <source>
        <dbReference type="SAM" id="Phobius"/>
    </source>
</evidence>
<dbReference type="InterPro" id="IPR045339">
    <property type="entry name" value="DUF6534"/>
</dbReference>
<feature type="transmembrane region" description="Helical" evidence="1">
    <location>
        <begin position="200"/>
        <end position="222"/>
    </location>
</feature>
<keyword evidence="1" id="KW-0472">Membrane</keyword>
<accession>A0A5C3QD92</accession>
<feature type="domain" description="DUF6534" evidence="2">
    <location>
        <begin position="164"/>
        <end position="250"/>
    </location>
</feature>
<dbReference type="PANTHER" id="PTHR40465:SF1">
    <property type="entry name" value="DUF6534 DOMAIN-CONTAINING PROTEIN"/>
    <property type="match status" value="1"/>
</dbReference>
<dbReference type="EMBL" id="ML178835">
    <property type="protein sequence ID" value="TFK99049.1"/>
    <property type="molecule type" value="Genomic_DNA"/>
</dbReference>
<keyword evidence="1" id="KW-1133">Transmembrane helix</keyword>
<reference evidence="3 4" key="1">
    <citation type="journal article" date="2019" name="Nat. Ecol. Evol.">
        <title>Megaphylogeny resolves global patterns of mushroom evolution.</title>
        <authorList>
            <person name="Varga T."/>
            <person name="Krizsan K."/>
            <person name="Foldi C."/>
            <person name="Dima B."/>
            <person name="Sanchez-Garcia M."/>
            <person name="Sanchez-Ramirez S."/>
            <person name="Szollosi G.J."/>
            <person name="Szarkandi J.G."/>
            <person name="Papp V."/>
            <person name="Albert L."/>
            <person name="Andreopoulos W."/>
            <person name="Angelini C."/>
            <person name="Antonin V."/>
            <person name="Barry K.W."/>
            <person name="Bougher N.L."/>
            <person name="Buchanan P."/>
            <person name="Buyck B."/>
            <person name="Bense V."/>
            <person name="Catcheside P."/>
            <person name="Chovatia M."/>
            <person name="Cooper J."/>
            <person name="Damon W."/>
            <person name="Desjardin D."/>
            <person name="Finy P."/>
            <person name="Geml J."/>
            <person name="Haridas S."/>
            <person name="Hughes K."/>
            <person name="Justo A."/>
            <person name="Karasinski D."/>
            <person name="Kautmanova I."/>
            <person name="Kiss B."/>
            <person name="Kocsube S."/>
            <person name="Kotiranta H."/>
            <person name="LaButti K.M."/>
            <person name="Lechner B.E."/>
            <person name="Liimatainen K."/>
            <person name="Lipzen A."/>
            <person name="Lukacs Z."/>
            <person name="Mihaltcheva S."/>
            <person name="Morgado L.N."/>
            <person name="Niskanen T."/>
            <person name="Noordeloos M.E."/>
            <person name="Ohm R.A."/>
            <person name="Ortiz-Santana B."/>
            <person name="Ovrebo C."/>
            <person name="Racz N."/>
            <person name="Riley R."/>
            <person name="Savchenko A."/>
            <person name="Shiryaev A."/>
            <person name="Soop K."/>
            <person name="Spirin V."/>
            <person name="Szebenyi C."/>
            <person name="Tomsovsky M."/>
            <person name="Tulloss R.E."/>
            <person name="Uehling J."/>
            <person name="Grigoriev I.V."/>
            <person name="Vagvolgyi C."/>
            <person name="Papp T."/>
            <person name="Martin F.M."/>
            <person name="Miettinen O."/>
            <person name="Hibbett D.S."/>
            <person name="Nagy L.G."/>
        </authorList>
    </citation>
    <scope>NUCLEOTIDE SEQUENCE [LARGE SCALE GENOMIC DNA]</scope>
    <source>
        <strain evidence="3 4">CBS 309.79</strain>
    </source>
</reference>
<evidence type="ECO:0000313" key="3">
    <source>
        <dbReference type="EMBL" id="TFK99049.1"/>
    </source>
</evidence>
<feature type="transmembrane region" description="Helical" evidence="1">
    <location>
        <begin position="12"/>
        <end position="34"/>
    </location>
</feature>
<feature type="transmembrane region" description="Helical" evidence="1">
    <location>
        <begin position="117"/>
        <end position="138"/>
    </location>
</feature>
<evidence type="ECO:0000259" key="2">
    <source>
        <dbReference type="Pfam" id="PF20152"/>
    </source>
</evidence>